<dbReference type="EnsemblPlants" id="QL11p021784:mrna">
    <property type="protein sequence ID" value="QL11p021784:mrna"/>
    <property type="gene ID" value="QL11p021784"/>
</dbReference>
<comment type="function">
    <text evidence="2">Removal of H(2)O(2), oxidation of toxic reductants, biosynthesis and degradation of lignin, suberization, auxin catabolism, response to environmental stresses such as wounding, pathogen attack and oxidative stress. These functions might be dependent on each isozyme/isoform in each plant tissue.</text>
</comment>
<dbReference type="GO" id="GO:0140825">
    <property type="term" value="F:lactoperoxidase activity"/>
    <property type="evidence" value="ECO:0007669"/>
    <property type="project" value="UniProtKB-EC"/>
</dbReference>
<comment type="cofactor">
    <cofactor evidence="14 17">
        <name>Ca(2+)</name>
        <dbReference type="ChEBI" id="CHEBI:29108"/>
    </cofactor>
    <text evidence="14 17">Binds 2 calcium ions per subunit.</text>
</comment>
<dbReference type="GO" id="GO:0005576">
    <property type="term" value="C:extracellular region"/>
    <property type="evidence" value="ECO:0007669"/>
    <property type="project" value="UniProtKB-SubCell"/>
</dbReference>
<comment type="similarity">
    <text evidence="17">Belongs to the peroxidase family. Classical plant (class III) peroxidase subfamily.</text>
</comment>
<feature type="binding site" evidence="14">
    <location>
        <position position="176"/>
    </location>
    <ligand>
        <name>Ca(2+)</name>
        <dbReference type="ChEBI" id="CHEBI:29108"/>
        <label>2</label>
    </ligand>
</feature>
<evidence type="ECO:0000313" key="20">
    <source>
        <dbReference type="Proteomes" id="UP000594261"/>
    </source>
</evidence>
<dbReference type="CDD" id="cd00693">
    <property type="entry name" value="secretory_peroxidase"/>
    <property type="match status" value="1"/>
</dbReference>
<dbReference type="Proteomes" id="UP000594261">
    <property type="component" value="Chromosome 11"/>
</dbReference>
<feature type="binding site" evidence="13">
    <location>
        <position position="145"/>
    </location>
    <ligand>
        <name>substrate</name>
    </ligand>
</feature>
<feature type="disulfide bond" evidence="16">
    <location>
        <begin position="182"/>
        <end position="214"/>
    </location>
</feature>
<feature type="domain" description="Plant heme peroxidase family profile" evidence="18">
    <location>
        <begin position="26"/>
        <end position="306"/>
    </location>
</feature>
<evidence type="ECO:0000256" key="9">
    <source>
        <dbReference type="ARBA" id="ARBA00023004"/>
    </source>
</evidence>
<dbReference type="GO" id="GO:0020037">
    <property type="term" value="F:heme binding"/>
    <property type="evidence" value="ECO:0007669"/>
    <property type="project" value="UniProtKB-UniRule"/>
</dbReference>
<reference evidence="19 20" key="1">
    <citation type="journal article" date="2016" name="G3 (Bethesda)">
        <title>First Draft Assembly and Annotation of the Genome of a California Endemic Oak Quercus lobata Nee (Fagaceae).</title>
        <authorList>
            <person name="Sork V.L."/>
            <person name="Fitz-Gibbon S.T."/>
            <person name="Puiu D."/>
            <person name="Crepeau M."/>
            <person name="Gugger P.F."/>
            <person name="Sherman R."/>
            <person name="Stevens K."/>
            <person name="Langley C.H."/>
            <person name="Pellegrini M."/>
            <person name="Salzberg S.L."/>
        </authorList>
    </citation>
    <scope>NUCLEOTIDE SEQUENCE [LARGE SCALE GENOMIC DNA]</scope>
    <source>
        <strain evidence="19 20">cv. SW786</strain>
    </source>
</reference>
<evidence type="ECO:0000256" key="10">
    <source>
        <dbReference type="ARBA" id="ARBA00023157"/>
    </source>
</evidence>
<evidence type="ECO:0000256" key="11">
    <source>
        <dbReference type="ARBA" id="ARBA00023180"/>
    </source>
</evidence>
<organism evidence="19 20">
    <name type="scientific">Quercus lobata</name>
    <name type="common">Valley oak</name>
    <dbReference type="NCBI Taxonomy" id="97700"/>
    <lineage>
        <taxon>Eukaryota</taxon>
        <taxon>Viridiplantae</taxon>
        <taxon>Streptophyta</taxon>
        <taxon>Embryophyta</taxon>
        <taxon>Tracheophyta</taxon>
        <taxon>Spermatophyta</taxon>
        <taxon>Magnoliopsida</taxon>
        <taxon>eudicotyledons</taxon>
        <taxon>Gunneridae</taxon>
        <taxon>Pentapetalae</taxon>
        <taxon>rosids</taxon>
        <taxon>fabids</taxon>
        <taxon>Fagales</taxon>
        <taxon>Fagaceae</taxon>
        <taxon>Quercus</taxon>
    </lineage>
</organism>
<feature type="binding site" evidence="14">
    <location>
        <position position="235"/>
    </location>
    <ligand>
        <name>Ca(2+)</name>
        <dbReference type="ChEBI" id="CHEBI:29108"/>
        <label>2</label>
    </ligand>
</feature>
<keyword evidence="8 17" id="KW-0560">Oxidoreductase</keyword>
<feature type="binding site" evidence="14">
    <location>
        <position position="227"/>
    </location>
    <ligand>
        <name>Ca(2+)</name>
        <dbReference type="ChEBI" id="CHEBI:29108"/>
        <label>2</label>
    </ligand>
</feature>
<feature type="disulfide bond" evidence="16">
    <location>
        <begin position="102"/>
        <end position="302"/>
    </location>
</feature>
<dbReference type="PROSITE" id="PS50873">
    <property type="entry name" value="PEROXIDASE_4"/>
    <property type="match status" value="1"/>
</dbReference>
<comment type="cofactor">
    <cofactor evidence="14 17">
        <name>heme b</name>
        <dbReference type="ChEBI" id="CHEBI:60344"/>
    </cofactor>
    <text evidence="14 17">Binds 1 heme b (iron(II)-protoporphyrin IX) group per subunit.</text>
</comment>
<name>A0A7N2MWA1_QUELO</name>
<keyword evidence="4 17" id="KW-0964">Secreted</keyword>
<dbReference type="GO" id="GO:0046872">
    <property type="term" value="F:metal ion binding"/>
    <property type="evidence" value="ECO:0007669"/>
    <property type="project" value="UniProtKB-UniRule"/>
</dbReference>
<keyword evidence="12 17" id="KW-0376">Hydrogen peroxide</keyword>
<keyword evidence="10 16" id="KW-1015">Disulfide bond</keyword>
<evidence type="ECO:0000256" key="13">
    <source>
        <dbReference type="PIRSR" id="PIRSR600823-2"/>
    </source>
</evidence>
<dbReference type="Gene3D" id="1.10.420.10">
    <property type="entry name" value="Peroxidase, domain 2"/>
    <property type="match status" value="1"/>
</dbReference>
<keyword evidence="7 14" id="KW-0479">Metal-binding</keyword>
<feature type="binding site" description="axial binding residue" evidence="14">
    <location>
        <position position="175"/>
    </location>
    <ligand>
        <name>heme b</name>
        <dbReference type="ChEBI" id="CHEBI:60344"/>
    </ligand>
    <ligandPart>
        <name>Fe</name>
        <dbReference type="ChEBI" id="CHEBI:18248"/>
    </ligandPart>
</feature>
<dbReference type="Pfam" id="PF00141">
    <property type="entry name" value="peroxidase"/>
    <property type="match status" value="1"/>
</dbReference>
<dbReference type="FunFam" id="1.10.420.10:FF:000008">
    <property type="entry name" value="Peroxidase"/>
    <property type="match status" value="1"/>
</dbReference>
<feature type="disulfide bond" evidence="16">
    <location>
        <begin position="36"/>
        <end position="96"/>
    </location>
</feature>
<evidence type="ECO:0000256" key="17">
    <source>
        <dbReference type="RuleBase" id="RU362060"/>
    </source>
</evidence>
<dbReference type="InParanoid" id="A0A7N2MWA1"/>
<dbReference type="SUPFAM" id="SSF48113">
    <property type="entry name" value="Heme-dependent peroxidases"/>
    <property type="match status" value="1"/>
</dbReference>
<evidence type="ECO:0000256" key="5">
    <source>
        <dbReference type="ARBA" id="ARBA00022559"/>
    </source>
</evidence>
<protein>
    <recommendedName>
        <fullName evidence="3 17">Peroxidase</fullName>
        <ecNumber evidence="3 17">1.11.1.7</ecNumber>
    </recommendedName>
</protein>
<sequence length="307" mass="34010">MNTNLSSFLISIVVFGSLLGVFQGGELRKHFYKDSCLLAEDIVKEIIWKRVASNSTLPAKFLRMHFMIVEKAATPNLSLGGFNVIDEVKTELEKTCTRVVSCADIVALAARDSVSYQFQRPIWEVLTCRRDGSILRISDALNNIPSPCFNFSSLNQSFANKSLTVHDLVVLSCGHTIGVGHCKFFSKRLYNFAGKNDADPSLNSTYAAFLKTQCESLSNNITIVPMDPGSPLSFDNNYYKNLKLDQGLFQSDAALLTNNEATNTVDELLDSQDFFTEFGQSMKRMGAIHVLTGSLGEIRKKCNVVNS</sequence>
<dbReference type="PANTHER" id="PTHR31235">
    <property type="entry name" value="PEROXIDASE 25-RELATED"/>
    <property type="match status" value="1"/>
</dbReference>
<evidence type="ECO:0000256" key="14">
    <source>
        <dbReference type="PIRSR" id="PIRSR600823-3"/>
    </source>
</evidence>
<dbReference type="InterPro" id="IPR033905">
    <property type="entry name" value="Secretory_peroxidase"/>
</dbReference>
<dbReference type="EMBL" id="LRBV02000011">
    <property type="status" value="NOT_ANNOTATED_CDS"/>
    <property type="molecule type" value="Genomic_DNA"/>
</dbReference>
<keyword evidence="11" id="KW-0325">Glycoprotein</keyword>
<dbReference type="AlphaFoldDB" id="A0A7N2MWA1"/>
<evidence type="ECO:0000256" key="16">
    <source>
        <dbReference type="PIRSR" id="PIRSR600823-5"/>
    </source>
</evidence>
<comment type="subcellular location">
    <subcellularLocation>
        <location evidence="17">Secreted</location>
    </subcellularLocation>
</comment>
<evidence type="ECO:0000313" key="19">
    <source>
        <dbReference type="EnsemblPlants" id="QL11p021784:mrna"/>
    </source>
</evidence>
<dbReference type="GO" id="GO:0006979">
    <property type="term" value="P:response to oxidative stress"/>
    <property type="evidence" value="ECO:0007669"/>
    <property type="project" value="UniProtKB-UniRule"/>
</dbReference>
<feature type="binding site" evidence="14">
    <location>
        <position position="70"/>
    </location>
    <ligand>
        <name>Ca(2+)</name>
        <dbReference type="ChEBI" id="CHEBI:29108"/>
        <label>1</label>
    </ligand>
</feature>
<dbReference type="InterPro" id="IPR002016">
    <property type="entry name" value="Haem_peroxidase"/>
</dbReference>
<evidence type="ECO:0000256" key="2">
    <source>
        <dbReference type="ARBA" id="ARBA00002322"/>
    </source>
</evidence>
<evidence type="ECO:0000256" key="7">
    <source>
        <dbReference type="ARBA" id="ARBA00022723"/>
    </source>
</evidence>
<dbReference type="Gramene" id="QL11p021784:mrna">
    <property type="protein sequence ID" value="QL11p021784:mrna"/>
    <property type="gene ID" value="QL11p021784"/>
</dbReference>
<dbReference type="FunCoup" id="A0A7N2MWA1">
    <property type="interactions" value="336"/>
</dbReference>
<evidence type="ECO:0000256" key="3">
    <source>
        <dbReference type="ARBA" id="ARBA00012313"/>
    </source>
</evidence>
<dbReference type="InterPro" id="IPR010255">
    <property type="entry name" value="Haem_peroxidase_sf"/>
</dbReference>
<accession>A0A7N2MWA1</accession>
<evidence type="ECO:0000256" key="6">
    <source>
        <dbReference type="ARBA" id="ARBA00022617"/>
    </source>
</evidence>
<dbReference type="EC" id="1.11.1.7" evidence="3 17"/>
<keyword evidence="5 17" id="KW-0575">Peroxidase</keyword>
<comment type="catalytic activity">
    <reaction evidence="1 17">
        <text>2 a phenolic donor + H2O2 = 2 a phenolic radical donor + 2 H2O</text>
        <dbReference type="Rhea" id="RHEA:56136"/>
        <dbReference type="ChEBI" id="CHEBI:15377"/>
        <dbReference type="ChEBI" id="CHEBI:16240"/>
        <dbReference type="ChEBI" id="CHEBI:139520"/>
        <dbReference type="ChEBI" id="CHEBI:139521"/>
        <dbReference type="EC" id="1.11.1.7"/>
    </reaction>
</comment>
<evidence type="ECO:0000256" key="8">
    <source>
        <dbReference type="ARBA" id="ARBA00023002"/>
    </source>
</evidence>
<proteinExistence type="inferred from homology"/>
<keyword evidence="20" id="KW-1185">Reference proteome</keyword>
<dbReference type="GO" id="GO:0042744">
    <property type="term" value="P:hydrogen peroxide catabolic process"/>
    <property type="evidence" value="ECO:0007669"/>
    <property type="project" value="UniProtKB-KW"/>
</dbReference>
<keyword evidence="14 17" id="KW-0106">Calcium</keyword>
<dbReference type="PRINTS" id="PR00461">
    <property type="entry name" value="PLPEROXIDASE"/>
</dbReference>
<evidence type="ECO:0000256" key="12">
    <source>
        <dbReference type="ARBA" id="ARBA00023324"/>
    </source>
</evidence>
<dbReference type="OMA" id="NCRAING"/>
<dbReference type="PRINTS" id="PR00458">
    <property type="entry name" value="PEROXIDASE"/>
</dbReference>
<dbReference type="InterPro" id="IPR000823">
    <property type="entry name" value="Peroxidase_pln"/>
</dbReference>
<feature type="site" description="Transition state stabilizer" evidence="15">
    <location>
        <position position="63"/>
    </location>
</feature>
<keyword evidence="9 14" id="KW-0408">Iron</keyword>
<keyword evidence="6 17" id="KW-0349">Heme</keyword>
<evidence type="ECO:0000256" key="1">
    <source>
        <dbReference type="ARBA" id="ARBA00000189"/>
    </source>
</evidence>
<evidence type="ECO:0000259" key="18">
    <source>
        <dbReference type="PROSITE" id="PS50873"/>
    </source>
</evidence>
<reference evidence="19" key="2">
    <citation type="submission" date="2021-01" db="UniProtKB">
        <authorList>
            <consortium name="EnsemblPlants"/>
        </authorList>
    </citation>
    <scope>IDENTIFICATION</scope>
</reference>
<evidence type="ECO:0000256" key="15">
    <source>
        <dbReference type="PIRSR" id="PIRSR600823-4"/>
    </source>
</evidence>
<evidence type="ECO:0000256" key="4">
    <source>
        <dbReference type="ARBA" id="ARBA00022525"/>
    </source>
</evidence>
<dbReference type="Gene3D" id="1.10.520.10">
    <property type="match status" value="2"/>
</dbReference>